<proteinExistence type="predicted"/>
<sequence length="104" mass="11640">MTTKYDTEKTNKLAELYQAGTSVDDLAAQFDVPVRSVIAKLSSLGIYKKKQYLNKQGQVPVKKEELIERIADLLDTNVELLESLEKANKNVLVMIEKALSVLAE</sequence>
<protein>
    <submittedName>
        <fullName evidence="2">Uncharacterized protein</fullName>
    </submittedName>
</protein>
<dbReference type="Gene3D" id="1.10.10.60">
    <property type="entry name" value="Homeodomain-like"/>
    <property type="match status" value="1"/>
</dbReference>
<evidence type="ECO:0000256" key="1">
    <source>
        <dbReference type="SAM" id="Coils"/>
    </source>
</evidence>
<evidence type="ECO:0000313" key="2">
    <source>
        <dbReference type="EMBL" id="CAB4134499.1"/>
    </source>
</evidence>
<name>A0A6J5LS06_9CAUD</name>
<reference evidence="2" key="1">
    <citation type="submission" date="2020-04" db="EMBL/GenBank/DDBJ databases">
        <authorList>
            <person name="Chiriac C."/>
            <person name="Salcher M."/>
            <person name="Ghai R."/>
            <person name="Kavagutti S V."/>
        </authorList>
    </citation>
    <scope>NUCLEOTIDE SEQUENCE</scope>
</reference>
<accession>A0A6J5LS06</accession>
<gene>
    <name evidence="2" type="ORF">UFOVP273_118</name>
</gene>
<dbReference type="EMBL" id="LR796284">
    <property type="protein sequence ID" value="CAB4134499.1"/>
    <property type="molecule type" value="Genomic_DNA"/>
</dbReference>
<keyword evidence="1" id="KW-0175">Coiled coil</keyword>
<feature type="coiled-coil region" evidence="1">
    <location>
        <begin position="63"/>
        <end position="90"/>
    </location>
</feature>
<organism evidence="2">
    <name type="scientific">uncultured Caudovirales phage</name>
    <dbReference type="NCBI Taxonomy" id="2100421"/>
    <lineage>
        <taxon>Viruses</taxon>
        <taxon>Duplodnaviria</taxon>
        <taxon>Heunggongvirae</taxon>
        <taxon>Uroviricota</taxon>
        <taxon>Caudoviricetes</taxon>
        <taxon>Peduoviridae</taxon>
        <taxon>Maltschvirus</taxon>
        <taxon>Maltschvirus maltsch</taxon>
    </lineage>
</organism>